<dbReference type="SUPFAM" id="SSF52540">
    <property type="entry name" value="P-loop containing nucleoside triphosphate hydrolases"/>
    <property type="match status" value="1"/>
</dbReference>
<evidence type="ECO:0000256" key="2">
    <source>
        <dbReference type="ARBA" id="ARBA00022448"/>
    </source>
</evidence>
<evidence type="ECO:0000259" key="5">
    <source>
        <dbReference type="PROSITE" id="PS50893"/>
    </source>
</evidence>
<keyword evidence="2" id="KW-0813">Transport</keyword>
<dbReference type="PROSITE" id="PS00211">
    <property type="entry name" value="ABC_TRANSPORTER_1"/>
    <property type="match status" value="1"/>
</dbReference>
<comment type="caution">
    <text evidence="6">The sequence shown here is derived from an EMBL/GenBank/DDBJ whole genome shotgun (WGS) entry which is preliminary data.</text>
</comment>
<dbReference type="EMBL" id="JACJLL010000051">
    <property type="protein sequence ID" value="MBM6819562.1"/>
    <property type="molecule type" value="Genomic_DNA"/>
</dbReference>
<dbReference type="Proteomes" id="UP000767334">
    <property type="component" value="Unassembled WGS sequence"/>
</dbReference>
<feature type="domain" description="ABC transporter" evidence="5">
    <location>
        <begin position="4"/>
        <end position="228"/>
    </location>
</feature>
<protein>
    <submittedName>
        <fullName evidence="6">ABC transporter ATP-binding protein</fullName>
    </submittedName>
</protein>
<sequence>MNILELKDLSKVYDNNITVLDKINLSIKKGELIAIIGPSGSGKSTLLNILGLVDSQTTGAYYIKGQNVSTLIKSKPHLLRNRLFGFIFQYFALLNQYTVLENIMLPLTYRKSSHKERLERSLFYLNKVGLSEHKNKKINKLSGGQQQRVAIARALVTEPDIILADEPTGNLDQKTGQDIMDLLLEIHNLGKTIIIVTHDYNIARQCERVIEIVDGKISRDNFQLLSSQ</sequence>
<dbReference type="PANTHER" id="PTHR42798:SF4">
    <property type="entry name" value="ABC TRANSPORTER DOMAIN-CONTAINING PROTEIN"/>
    <property type="match status" value="1"/>
</dbReference>
<keyword evidence="7" id="KW-1185">Reference proteome</keyword>
<proteinExistence type="inferred from homology"/>
<dbReference type="Gene3D" id="3.40.50.300">
    <property type="entry name" value="P-loop containing nucleotide triphosphate hydrolases"/>
    <property type="match status" value="1"/>
</dbReference>
<reference evidence="6 7" key="1">
    <citation type="journal article" date="2021" name="Sci. Rep.">
        <title>The distribution of antibiotic resistance genes in chicken gut microbiota commensals.</title>
        <authorList>
            <person name="Juricova H."/>
            <person name="Matiasovicova J."/>
            <person name="Kubasova T."/>
            <person name="Cejkova D."/>
            <person name="Rychlik I."/>
        </authorList>
    </citation>
    <scope>NUCLEOTIDE SEQUENCE [LARGE SCALE GENOMIC DNA]</scope>
    <source>
        <strain evidence="6 7">An435</strain>
    </source>
</reference>
<dbReference type="RefSeq" id="WP_195964259.1">
    <property type="nucleotide sequence ID" value="NZ_JACJLL010000051.1"/>
</dbReference>
<dbReference type="PANTHER" id="PTHR42798">
    <property type="entry name" value="LIPOPROTEIN-RELEASING SYSTEM ATP-BINDING PROTEIN LOLD"/>
    <property type="match status" value="1"/>
</dbReference>
<name>A0ABS2FHP8_9CLOT</name>
<accession>A0ABS2FHP8</accession>
<evidence type="ECO:0000313" key="7">
    <source>
        <dbReference type="Proteomes" id="UP000767334"/>
    </source>
</evidence>
<dbReference type="SMART" id="SM00382">
    <property type="entry name" value="AAA"/>
    <property type="match status" value="1"/>
</dbReference>
<dbReference type="InterPro" id="IPR027417">
    <property type="entry name" value="P-loop_NTPase"/>
</dbReference>
<evidence type="ECO:0000256" key="3">
    <source>
        <dbReference type="ARBA" id="ARBA00022741"/>
    </source>
</evidence>
<dbReference type="Pfam" id="PF00005">
    <property type="entry name" value="ABC_tran"/>
    <property type="match status" value="1"/>
</dbReference>
<dbReference type="InterPro" id="IPR017871">
    <property type="entry name" value="ABC_transporter-like_CS"/>
</dbReference>
<evidence type="ECO:0000256" key="4">
    <source>
        <dbReference type="ARBA" id="ARBA00022840"/>
    </source>
</evidence>
<dbReference type="PROSITE" id="PS50893">
    <property type="entry name" value="ABC_TRANSPORTER_2"/>
    <property type="match status" value="1"/>
</dbReference>
<organism evidence="6 7">
    <name type="scientific">Clostridium saudiense</name>
    <dbReference type="NCBI Taxonomy" id="1414720"/>
    <lineage>
        <taxon>Bacteria</taxon>
        <taxon>Bacillati</taxon>
        <taxon>Bacillota</taxon>
        <taxon>Clostridia</taxon>
        <taxon>Eubacteriales</taxon>
        <taxon>Clostridiaceae</taxon>
        <taxon>Clostridium</taxon>
    </lineage>
</organism>
<keyword evidence="4 6" id="KW-0067">ATP-binding</keyword>
<gene>
    <name evidence="6" type="ORF">H6A19_09495</name>
</gene>
<evidence type="ECO:0000313" key="6">
    <source>
        <dbReference type="EMBL" id="MBM6819562.1"/>
    </source>
</evidence>
<evidence type="ECO:0000256" key="1">
    <source>
        <dbReference type="ARBA" id="ARBA00005417"/>
    </source>
</evidence>
<dbReference type="CDD" id="cd03255">
    <property type="entry name" value="ABC_MJ0796_LolCDE_FtsE"/>
    <property type="match status" value="1"/>
</dbReference>
<dbReference type="InterPro" id="IPR003593">
    <property type="entry name" value="AAA+_ATPase"/>
</dbReference>
<keyword evidence="3" id="KW-0547">Nucleotide-binding</keyword>
<dbReference type="InterPro" id="IPR017911">
    <property type="entry name" value="MacB-like_ATP-bd"/>
</dbReference>
<comment type="similarity">
    <text evidence="1">Belongs to the ABC transporter superfamily.</text>
</comment>
<dbReference type="GO" id="GO:0005524">
    <property type="term" value="F:ATP binding"/>
    <property type="evidence" value="ECO:0007669"/>
    <property type="project" value="UniProtKB-KW"/>
</dbReference>
<dbReference type="InterPro" id="IPR003439">
    <property type="entry name" value="ABC_transporter-like_ATP-bd"/>
</dbReference>